<proteinExistence type="inferred from homology"/>
<evidence type="ECO:0000256" key="3">
    <source>
        <dbReference type="ARBA" id="ARBA00022737"/>
    </source>
</evidence>
<evidence type="ECO:0000256" key="5">
    <source>
        <dbReference type="ARBA" id="ARBA00022840"/>
    </source>
</evidence>
<dbReference type="InterPro" id="IPR012972">
    <property type="entry name" value="NLE"/>
</dbReference>
<dbReference type="EMBL" id="UZAE01012552">
    <property type="protein sequence ID" value="VDO05660.1"/>
    <property type="molecule type" value="Genomic_DNA"/>
</dbReference>
<dbReference type="InterPro" id="IPR027417">
    <property type="entry name" value="P-loop_NTPase"/>
</dbReference>
<dbReference type="WBParaSite" id="HNAJ_0000927401-mRNA-1">
    <property type="protein sequence ID" value="HNAJ_0000927401-mRNA-1"/>
    <property type="gene ID" value="HNAJ_0000927401"/>
</dbReference>
<dbReference type="GO" id="GO:0005634">
    <property type="term" value="C:nucleus"/>
    <property type="evidence" value="ECO:0007669"/>
    <property type="project" value="UniProtKB-SubCell"/>
</dbReference>
<evidence type="ECO:0000256" key="8">
    <source>
        <dbReference type="ARBA" id="ARBA00026170"/>
    </source>
</evidence>
<feature type="domain" description="NLE" evidence="10">
    <location>
        <begin position="5"/>
        <end position="57"/>
    </location>
</feature>
<dbReference type="PANTHER" id="PTHR12435">
    <property type="match status" value="1"/>
</dbReference>
<dbReference type="SUPFAM" id="SSF52540">
    <property type="entry name" value="P-loop containing nucleoside triphosphate hydrolases"/>
    <property type="match status" value="1"/>
</dbReference>
<accession>A0A0R3TP92</accession>
<dbReference type="Pfam" id="PF08433">
    <property type="entry name" value="KTI12"/>
    <property type="match status" value="1"/>
</dbReference>
<dbReference type="PROSITE" id="PS50294">
    <property type="entry name" value="WD_REPEATS_REGION"/>
    <property type="match status" value="2"/>
</dbReference>
<dbReference type="InterPro" id="IPR013641">
    <property type="entry name" value="KTI12/PSTK"/>
</dbReference>
<dbReference type="InterPro" id="IPR020472">
    <property type="entry name" value="WD40_PAC1"/>
</dbReference>
<sequence>MTFRYSVPDHPISIPRSSSCDDLQNILRELLGSRGDTVSFDFLINNEFVEGTLDEFLTKKSLTLEVISIEFTVRQEAPEAIQSINLDDYVSCVKRSEKLILVGDYCGNVKLHTVISADPLLTITLEDKIKCLEWIKKGGKASDDSIFVTGDFNQNIRLWVLNIEKNSLICAAICKGHSNTVMSLAATSSIPGCQANVFASGSSDNTIKIWSANPDKSDLSFETGGISHVPKSEEKIPVRIPRLTLAGHRAMVTQVCWYNEGGGGAISTTTAPRLLSCSWDQSLRLWDVDAKCNGNSDKAETAAPKCGEARCIVVGSALNDLSAAPHGILVAACDNKVRIYDLRAKDALAQVGFQSHSGWLTSVAWAPHRSDQFVTGSIDKMVKLWDTRRISAPLYDLMGHQDMVTCVDWAQPDDDGQHYIVSSSADAKMPLILLCGYPCSGKTTIMEKLVEMLREGSPECDIEIVSEQAIAKANQAYKGEEGKDPREAIFKDTASEKQLRAQIKSDTERVLSKKKGTSTGLVIVDGTNFIKALRYDTFCIAKSLGQRQAVIHCTTPESMCREINTKLGRYSEEVISDLVYRFECPNPNARWDNPLYEISLPDANFSPDPDEELKTSLENLVSNIIADLLQSKTKVKQNKTTVISRSVAPDYIQLVERATTKVVNLILEAQSKGEEKMCLPKQEDICLQLSGNLHPWTRTTLAKAKRNFLAFLRSGQRATKVNEDEMCVLFVGFLNNESQRDAFLA</sequence>
<feature type="repeat" description="WD" evidence="9">
    <location>
        <begin position="353"/>
        <end position="388"/>
    </location>
</feature>
<gene>
    <name evidence="11" type="ORF">HNAJ_LOCUS9269</name>
</gene>
<keyword evidence="3" id="KW-0677">Repeat</keyword>
<organism evidence="13">
    <name type="scientific">Rodentolepis nana</name>
    <name type="common">Dwarf tapeworm</name>
    <name type="synonym">Hymenolepis nana</name>
    <dbReference type="NCBI Taxonomy" id="102285"/>
    <lineage>
        <taxon>Eukaryota</taxon>
        <taxon>Metazoa</taxon>
        <taxon>Spiralia</taxon>
        <taxon>Lophotrochozoa</taxon>
        <taxon>Platyhelminthes</taxon>
        <taxon>Cestoda</taxon>
        <taxon>Eucestoda</taxon>
        <taxon>Cyclophyllidea</taxon>
        <taxon>Hymenolepididae</taxon>
        <taxon>Rodentolepis</taxon>
    </lineage>
</organism>
<evidence type="ECO:0000256" key="4">
    <source>
        <dbReference type="ARBA" id="ARBA00022741"/>
    </source>
</evidence>
<keyword evidence="4" id="KW-0547">Nucleotide-binding</keyword>
<dbReference type="InterPro" id="IPR015943">
    <property type="entry name" value="WD40/YVTN_repeat-like_dom_sf"/>
</dbReference>
<evidence type="ECO:0000313" key="11">
    <source>
        <dbReference type="EMBL" id="VDO05660.1"/>
    </source>
</evidence>
<evidence type="ECO:0000313" key="12">
    <source>
        <dbReference type="Proteomes" id="UP000278807"/>
    </source>
</evidence>
<dbReference type="STRING" id="102285.A0A0R3TP92"/>
<keyword evidence="6" id="KW-0539">Nucleus</keyword>
<evidence type="ECO:0000256" key="2">
    <source>
        <dbReference type="ARBA" id="ARBA00022574"/>
    </source>
</evidence>
<reference evidence="11 12" key="2">
    <citation type="submission" date="2018-11" db="EMBL/GenBank/DDBJ databases">
        <authorList>
            <consortium name="Pathogen Informatics"/>
        </authorList>
    </citation>
    <scope>NUCLEOTIDE SEQUENCE [LARGE SCALE GENOMIC DNA]</scope>
</reference>
<dbReference type="Gene3D" id="2.130.10.10">
    <property type="entry name" value="YVTN repeat-like/Quinoprotein amine dehydrogenase"/>
    <property type="match status" value="2"/>
</dbReference>
<dbReference type="SUPFAM" id="SSF50978">
    <property type="entry name" value="WD40 repeat-like"/>
    <property type="match status" value="1"/>
</dbReference>
<dbReference type="SMART" id="SM00320">
    <property type="entry name" value="WD40"/>
    <property type="match status" value="7"/>
</dbReference>
<evidence type="ECO:0000256" key="1">
    <source>
        <dbReference type="ARBA" id="ARBA00004123"/>
    </source>
</evidence>
<dbReference type="Proteomes" id="UP000278807">
    <property type="component" value="Unassembled WGS sequence"/>
</dbReference>
<evidence type="ECO:0000256" key="9">
    <source>
        <dbReference type="PROSITE-ProRule" id="PRU00221"/>
    </source>
</evidence>
<dbReference type="PROSITE" id="PS50082">
    <property type="entry name" value="WD_REPEATS_2"/>
    <property type="match status" value="2"/>
</dbReference>
<dbReference type="OrthoDB" id="9972657at2759"/>
<keyword evidence="2 9" id="KW-0853">WD repeat</keyword>
<comment type="subcellular location">
    <subcellularLocation>
        <location evidence="1">Nucleus</location>
    </subcellularLocation>
</comment>
<keyword evidence="5" id="KW-0067">ATP-binding</keyword>
<protein>
    <recommendedName>
        <fullName evidence="8">Protein KTI12 homolog</fullName>
    </recommendedName>
</protein>
<dbReference type="InterPro" id="IPR036322">
    <property type="entry name" value="WD40_repeat_dom_sf"/>
</dbReference>
<evidence type="ECO:0000256" key="6">
    <source>
        <dbReference type="ARBA" id="ARBA00023242"/>
    </source>
</evidence>
<evidence type="ECO:0000259" key="10">
    <source>
        <dbReference type="Pfam" id="PF08154"/>
    </source>
</evidence>
<dbReference type="Pfam" id="PF08154">
    <property type="entry name" value="NLE"/>
    <property type="match status" value="1"/>
</dbReference>
<evidence type="ECO:0000313" key="13">
    <source>
        <dbReference type="WBParaSite" id="HNAJ_0000927401-mRNA-1"/>
    </source>
</evidence>
<comment type="similarity">
    <text evidence="7">Belongs to the KTI12 family.</text>
</comment>
<reference evidence="13" key="1">
    <citation type="submission" date="2016-04" db="UniProtKB">
        <authorList>
            <consortium name="WormBaseParasite"/>
        </authorList>
    </citation>
    <scope>IDENTIFICATION</scope>
</reference>
<keyword evidence="12" id="KW-1185">Reference proteome</keyword>
<feature type="repeat" description="WD" evidence="9">
    <location>
        <begin position="174"/>
        <end position="220"/>
    </location>
</feature>
<dbReference type="Gene3D" id="3.40.50.300">
    <property type="entry name" value="P-loop containing nucleotide triphosphate hydrolases"/>
    <property type="match status" value="1"/>
</dbReference>
<dbReference type="AlphaFoldDB" id="A0A0R3TP92"/>
<dbReference type="Pfam" id="PF00400">
    <property type="entry name" value="WD40"/>
    <property type="match status" value="4"/>
</dbReference>
<dbReference type="GO" id="GO:0005524">
    <property type="term" value="F:ATP binding"/>
    <property type="evidence" value="ECO:0007669"/>
    <property type="project" value="UniProtKB-KW"/>
</dbReference>
<evidence type="ECO:0000256" key="7">
    <source>
        <dbReference type="ARBA" id="ARBA00025768"/>
    </source>
</evidence>
<name>A0A0R3TP92_RODNA</name>
<dbReference type="PRINTS" id="PR00320">
    <property type="entry name" value="GPROTEINBRPT"/>
</dbReference>
<dbReference type="InterPro" id="IPR001680">
    <property type="entry name" value="WD40_rpt"/>
</dbReference>